<dbReference type="RefSeq" id="WP_046487382.1">
    <property type="nucleotide sequence ID" value="NZ_CP039631.3"/>
</dbReference>
<reference evidence="2" key="1">
    <citation type="submission" date="2019-04" db="EMBL/GenBank/DDBJ databases">
        <title>Complete genome sequence of Pseudomonas veronii strain PVy, a versatile degrader capable of using multiple contaminants as sole carbon sources.</title>
        <authorList>
            <person name="Lopez-Echartea E."/>
            <person name="Ridl J."/>
            <person name="Pajer P."/>
            <person name="Strejcek M."/>
            <person name="Suman J."/>
            <person name="Uhlik O."/>
        </authorList>
    </citation>
    <scope>NUCLEOTIDE SEQUENCE [LARGE SCALE GENOMIC DNA]</scope>
    <source>
        <strain evidence="2">Pvy</strain>
    </source>
</reference>
<proteinExistence type="predicted"/>
<sequence>MSHNFKPGDLAILKSSEAEHLIGSVVELIAYVGSEFHMVYAGTEAFNPNQHRIWWVKITSGQTFDSIVRGPVSDGFCGEFRLIPLRGDFAPEQQKSREVVA</sequence>
<accession>A0A4P7Y9R8</accession>
<evidence type="ECO:0000313" key="2">
    <source>
        <dbReference type="Proteomes" id="UP000298274"/>
    </source>
</evidence>
<protein>
    <submittedName>
        <fullName evidence="1">Uncharacterized protein</fullName>
    </submittedName>
</protein>
<evidence type="ECO:0000313" key="1">
    <source>
        <dbReference type="EMBL" id="QCG67330.1"/>
    </source>
</evidence>
<name>A0A4P7Y9R8_PSEVE</name>
<organism evidence="1 2">
    <name type="scientific">Pseudomonas veronii</name>
    <dbReference type="NCBI Taxonomy" id="76761"/>
    <lineage>
        <taxon>Bacteria</taxon>
        <taxon>Pseudomonadati</taxon>
        <taxon>Pseudomonadota</taxon>
        <taxon>Gammaproteobacteria</taxon>
        <taxon>Pseudomonadales</taxon>
        <taxon>Pseudomonadaceae</taxon>
        <taxon>Pseudomonas</taxon>
    </lineage>
</organism>
<gene>
    <name evidence="1" type="ORF">E4167_23400</name>
</gene>
<dbReference type="EMBL" id="CP039631">
    <property type="protein sequence ID" value="QCG67330.1"/>
    <property type="molecule type" value="Genomic_DNA"/>
</dbReference>
<dbReference type="Proteomes" id="UP000298274">
    <property type="component" value="Chromosome"/>
</dbReference>
<dbReference type="AlphaFoldDB" id="A0A4P7Y9R8"/>